<dbReference type="RefSeq" id="WP_137311186.1">
    <property type="nucleotide sequence ID" value="NZ_SZNQ01000002.1"/>
</dbReference>
<proteinExistence type="predicted"/>
<evidence type="ECO:0000313" key="2">
    <source>
        <dbReference type="Proteomes" id="UP000305929"/>
    </source>
</evidence>
<sequence>MIQIFINDDITEKLFLILNVIKNKEGVKMNYFFYEVEHFYKDGGPSWTVTMQFPEEMRGEVESYFSNGRTIKETDSDWELGQQWEQQYFYKKG</sequence>
<protein>
    <submittedName>
        <fullName evidence="1">Uncharacterized protein</fullName>
    </submittedName>
</protein>
<accession>A0A4U5W908</accession>
<name>A0A4U5W908_STRLS</name>
<dbReference type="AlphaFoldDB" id="A0A4U5W908"/>
<comment type="caution">
    <text evidence="1">The sequence shown here is derived from an EMBL/GenBank/DDBJ whole genome shotgun (WGS) entry which is preliminary data.</text>
</comment>
<reference evidence="1 2" key="1">
    <citation type="submission" date="2019-04" db="EMBL/GenBank/DDBJ databases">
        <title>Streptomyces lasaliensis sp. nov., an Actinomycete isolated from soil which produces the polyether antibiotic lasalocid.</title>
        <authorList>
            <person name="Erwin G."/>
            <person name="Haber C."/>
        </authorList>
    </citation>
    <scope>NUCLEOTIDE SEQUENCE [LARGE SCALE GENOMIC DNA]</scope>
    <source>
        <strain evidence="1 2">X-537</strain>
    </source>
</reference>
<dbReference type="EMBL" id="SZNQ01000002">
    <property type="protein sequence ID" value="TKS96665.1"/>
    <property type="molecule type" value="Genomic_DNA"/>
</dbReference>
<organism evidence="1 2">
    <name type="scientific">Streptomyces lasalocidi</name>
    <name type="common">Streptomyces lasaliensis</name>
    <dbReference type="NCBI Taxonomy" id="324833"/>
    <lineage>
        <taxon>Bacteria</taxon>
        <taxon>Bacillati</taxon>
        <taxon>Actinomycetota</taxon>
        <taxon>Actinomycetes</taxon>
        <taxon>Kitasatosporales</taxon>
        <taxon>Streptomycetaceae</taxon>
        <taxon>Streptomyces</taxon>
    </lineage>
</organism>
<dbReference type="Proteomes" id="UP000305929">
    <property type="component" value="Unassembled WGS sequence"/>
</dbReference>
<keyword evidence="2" id="KW-1185">Reference proteome</keyword>
<evidence type="ECO:0000313" key="1">
    <source>
        <dbReference type="EMBL" id="TKS96665.1"/>
    </source>
</evidence>
<gene>
    <name evidence="1" type="ORF">E4U91_35390</name>
</gene>